<feature type="transmembrane region" description="Helical" evidence="2">
    <location>
        <begin position="59"/>
        <end position="77"/>
    </location>
</feature>
<dbReference type="EMBL" id="JAYGHY010000052">
    <property type="protein sequence ID" value="MEA5443503.1"/>
    <property type="molecule type" value="Genomic_DNA"/>
</dbReference>
<evidence type="ECO:0000256" key="1">
    <source>
        <dbReference type="SAM" id="MobiDB-lite"/>
    </source>
</evidence>
<dbReference type="Proteomes" id="UP001302329">
    <property type="component" value="Unassembled WGS sequence"/>
</dbReference>
<accession>A0ABU5SYB0</accession>
<sequence length="297" mass="32814">MSETPPSRSLEEAIFADRLALVAMALFAVYLISVLAFVLPPRLLDSLWQLSSIKVAVEAAPIPLIGLALLHLAAYLSPGNILIQRRREALARLAILVSLGFLFIVPLQAYAVWTSFSQSNSAANREQANATERAEEVRQIIQQANSVADLQKRLLALQRPDMQISLNPDKFPSIPLPQLKRQLLFRVDEAENQFKSRVAPIDTATSERITRESFRIMISSVAFAIAFAALAQRKNSIVPFLVEVPDLLAPLTAVLRPRRAETGQISDGMPFQNSASKREAEFLASLAPPEEEEPPNL</sequence>
<comment type="caution">
    <text evidence="3">The sequence shown here is derived from an EMBL/GenBank/DDBJ whole genome shotgun (WGS) entry which is preliminary data.</text>
</comment>
<feature type="transmembrane region" description="Helical" evidence="2">
    <location>
        <begin position="20"/>
        <end position="39"/>
    </location>
</feature>
<reference evidence="3 4" key="1">
    <citation type="submission" date="2023-12" db="EMBL/GenBank/DDBJ databases">
        <title>Baltic Sea Cyanobacteria.</title>
        <authorList>
            <person name="Delbaje E."/>
            <person name="Fewer D.P."/>
            <person name="Shishido T.K."/>
        </authorList>
    </citation>
    <scope>NUCLEOTIDE SEQUENCE [LARGE SCALE GENOMIC DNA]</scope>
    <source>
        <strain evidence="3 4">UHCC 0281</strain>
    </source>
</reference>
<evidence type="ECO:0000256" key="2">
    <source>
        <dbReference type="SAM" id="Phobius"/>
    </source>
</evidence>
<name>A0ABU5SYB0_9CYAN</name>
<protein>
    <submittedName>
        <fullName evidence="3">HpsJ family protein</fullName>
    </submittedName>
</protein>
<dbReference type="RefSeq" id="WP_323357485.1">
    <property type="nucleotide sequence ID" value="NZ_JAYGHY010000052.1"/>
</dbReference>
<keyword evidence="2" id="KW-1133">Transmembrane helix</keyword>
<keyword evidence="4" id="KW-1185">Reference proteome</keyword>
<feature type="transmembrane region" description="Helical" evidence="2">
    <location>
        <begin position="89"/>
        <end position="111"/>
    </location>
</feature>
<keyword evidence="2" id="KW-0812">Transmembrane</keyword>
<dbReference type="InterPro" id="IPR047709">
    <property type="entry name" value="HpsJ-like"/>
</dbReference>
<gene>
    <name evidence="3" type="ORF">VB739_13145</name>
</gene>
<keyword evidence="2" id="KW-0472">Membrane</keyword>
<organism evidence="3 4">
    <name type="scientific">Cyanobium gracile UHCC 0281</name>
    <dbReference type="NCBI Taxonomy" id="3110309"/>
    <lineage>
        <taxon>Bacteria</taxon>
        <taxon>Bacillati</taxon>
        <taxon>Cyanobacteriota</taxon>
        <taxon>Cyanophyceae</taxon>
        <taxon>Synechococcales</taxon>
        <taxon>Prochlorococcaceae</taxon>
        <taxon>Cyanobium</taxon>
    </lineage>
</organism>
<feature type="region of interest" description="Disordered" evidence="1">
    <location>
        <begin position="264"/>
        <end position="297"/>
    </location>
</feature>
<evidence type="ECO:0000313" key="3">
    <source>
        <dbReference type="EMBL" id="MEA5443503.1"/>
    </source>
</evidence>
<proteinExistence type="predicted"/>
<evidence type="ECO:0000313" key="4">
    <source>
        <dbReference type="Proteomes" id="UP001302329"/>
    </source>
</evidence>
<dbReference type="NCBIfam" id="NF038305">
    <property type="entry name" value="HpsJ_fam"/>
    <property type="match status" value="1"/>
</dbReference>